<name>A0A974AIG7_9BRAD</name>
<accession>A0A974AIG7</accession>
<dbReference type="Pfam" id="PF13274">
    <property type="entry name" value="SocA_Panacea"/>
    <property type="match status" value="1"/>
</dbReference>
<protein>
    <submittedName>
        <fullName evidence="2">DUF4065 domain-containing protein</fullName>
    </submittedName>
</protein>
<evidence type="ECO:0000259" key="1">
    <source>
        <dbReference type="Pfam" id="PF13274"/>
    </source>
</evidence>
<sequence length="162" mass="18675">MPYDVRAIANLVLQTAERLDITVTNIAINKIVYFLHAWYVAKTGKPLVTAKIEAWHYGPVFRELYTQFKRFGASKISARATRRNPLTAQEEECPSDVDPTDWEFLRPLLIRYLGMSSSSLIELSHTPDGPWDQVYNHSGESNPGMRISDEILRRHFESQTRH</sequence>
<dbReference type="AlphaFoldDB" id="A0A974AIG7"/>
<reference evidence="2" key="1">
    <citation type="submission" date="2020-06" db="EMBL/GenBank/DDBJ databases">
        <title>Whole Genome Sequence of Bradyrhizobium sp. Strain 66S1MB.</title>
        <authorList>
            <person name="Bromfield E."/>
            <person name="Cloutier S."/>
        </authorList>
    </citation>
    <scope>NUCLEOTIDE SEQUENCE</scope>
    <source>
        <strain evidence="2">66S1MB</strain>
    </source>
</reference>
<evidence type="ECO:0000313" key="2">
    <source>
        <dbReference type="EMBL" id="NVL11745.1"/>
    </source>
</evidence>
<comment type="caution">
    <text evidence="2">The sequence shown here is derived from an EMBL/GenBank/DDBJ whole genome shotgun (WGS) entry which is preliminary data.</text>
</comment>
<dbReference type="InterPro" id="IPR025272">
    <property type="entry name" value="SocA_Panacea"/>
</dbReference>
<dbReference type="EMBL" id="JABWSX010000001">
    <property type="protein sequence ID" value="NVL11745.1"/>
    <property type="molecule type" value="Genomic_DNA"/>
</dbReference>
<gene>
    <name evidence="2" type="ORF">HU230_40065</name>
</gene>
<feature type="domain" description="Antitoxin SocA-like Panacea" evidence="1">
    <location>
        <begin position="28"/>
        <end position="131"/>
    </location>
</feature>
<organism evidence="2">
    <name type="scientific">Bradyrhizobium quebecense</name>
    <dbReference type="NCBI Taxonomy" id="2748629"/>
    <lineage>
        <taxon>Bacteria</taxon>
        <taxon>Pseudomonadati</taxon>
        <taxon>Pseudomonadota</taxon>
        <taxon>Alphaproteobacteria</taxon>
        <taxon>Hyphomicrobiales</taxon>
        <taxon>Nitrobacteraceae</taxon>
        <taxon>Bradyrhizobium</taxon>
    </lineage>
</organism>
<proteinExistence type="predicted"/>
<dbReference type="RefSeq" id="WP_176534618.1">
    <property type="nucleotide sequence ID" value="NZ_CP088022.1"/>
</dbReference>